<dbReference type="EMBL" id="CASHTH010002896">
    <property type="protein sequence ID" value="CAI8036797.1"/>
    <property type="molecule type" value="Genomic_DNA"/>
</dbReference>
<gene>
    <name evidence="1" type="ORF">GBAR_LOCUS20617</name>
</gene>
<sequence>MGVLENADSCRMEFVCSLSLKEGVSHEVERVNIYSSVMTLFTINREANSF</sequence>
<dbReference type="Proteomes" id="UP001174909">
    <property type="component" value="Unassembled WGS sequence"/>
</dbReference>
<accession>A0AA35SWP8</accession>
<keyword evidence="2" id="KW-1185">Reference proteome</keyword>
<protein>
    <submittedName>
        <fullName evidence="1">Uncharacterized protein</fullName>
    </submittedName>
</protein>
<reference evidence="1" key="1">
    <citation type="submission" date="2023-03" db="EMBL/GenBank/DDBJ databases">
        <authorList>
            <person name="Steffen K."/>
            <person name="Cardenas P."/>
        </authorList>
    </citation>
    <scope>NUCLEOTIDE SEQUENCE</scope>
</reference>
<name>A0AA35SWP8_GEOBA</name>
<organism evidence="1 2">
    <name type="scientific">Geodia barretti</name>
    <name type="common">Barrett's horny sponge</name>
    <dbReference type="NCBI Taxonomy" id="519541"/>
    <lineage>
        <taxon>Eukaryota</taxon>
        <taxon>Metazoa</taxon>
        <taxon>Porifera</taxon>
        <taxon>Demospongiae</taxon>
        <taxon>Heteroscleromorpha</taxon>
        <taxon>Tetractinellida</taxon>
        <taxon>Astrophorina</taxon>
        <taxon>Geodiidae</taxon>
        <taxon>Geodia</taxon>
    </lineage>
</organism>
<evidence type="ECO:0000313" key="2">
    <source>
        <dbReference type="Proteomes" id="UP001174909"/>
    </source>
</evidence>
<dbReference type="AlphaFoldDB" id="A0AA35SWP8"/>
<proteinExistence type="predicted"/>
<comment type="caution">
    <text evidence="1">The sequence shown here is derived from an EMBL/GenBank/DDBJ whole genome shotgun (WGS) entry which is preliminary data.</text>
</comment>
<evidence type="ECO:0000313" key="1">
    <source>
        <dbReference type="EMBL" id="CAI8036797.1"/>
    </source>
</evidence>